<dbReference type="Proteomes" id="UP000662904">
    <property type="component" value="Chromosome"/>
</dbReference>
<dbReference type="EMBL" id="CP059066">
    <property type="protein sequence ID" value="QSQ10500.1"/>
    <property type="molecule type" value="Genomic_DNA"/>
</dbReference>
<keyword evidence="2" id="KW-1185">Reference proteome</keyword>
<dbReference type="KEGG" id="kme:H0A61_02908"/>
<organism evidence="1 2">
    <name type="scientific">Koleobacter methoxysyntrophicus</name>
    <dbReference type="NCBI Taxonomy" id="2751313"/>
    <lineage>
        <taxon>Bacteria</taxon>
        <taxon>Bacillati</taxon>
        <taxon>Bacillota</taxon>
        <taxon>Clostridia</taxon>
        <taxon>Koleobacterales</taxon>
        <taxon>Koleobacteraceae</taxon>
        <taxon>Koleobacter</taxon>
    </lineage>
</organism>
<evidence type="ECO:0000313" key="1">
    <source>
        <dbReference type="EMBL" id="QSQ10500.1"/>
    </source>
</evidence>
<evidence type="ECO:0000313" key="2">
    <source>
        <dbReference type="Proteomes" id="UP000662904"/>
    </source>
</evidence>
<name>A0A8A0RSJ5_9FIRM</name>
<protein>
    <submittedName>
        <fullName evidence="1">Uncharacterized protein</fullName>
    </submittedName>
</protein>
<accession>A0A8A0RSJ5</accession>
<reference evidence="1" key="1">
    <citation type="submission" date="2020-07" db="EMBL/GenBank/DDBJ databases">
        <title>Koleobacter methoxysyntrophicus gen. nov., sp. nov., a novel anaerobic bacterium isolated from deep subsurface oil field and proposal of Koleobacterales ord. nov. in the phylum Firmicutes.</title>
        <authorList>
            <person name="Sakamoto S."/>
            <person name="Tamaki H."/>
        </authorList>
    </citation>
    <scope>NUCLEOTIDE SEQUENCE</scope>
    <source>
        <strain evidence="1">NRmbB1</strain>
    </source>
</reference>
<dbReference type="AlphaFoldDB" id="A0A8A0RSJ5"/>
<proteinExistence type="predicted"/>
<dbReference type="RefSeq" id="WP_206707808.1">
    <property type="nucleotide sequence ID" value="NZ_CP059066.1"/>
</dbReference>
<sequence>MLSGAQIFYHAINNIKTELAPEQEGYCRLCGGPLIAGPELFSKYNWSTWNNDNFSKRRDSIYVCGACLEARSCRKIQNTAKAGFAVSLSRGFEPFKNAGDAVEVLKKLPEPPFALAFMPKYTRIPVVPYLEANYFAEGEICVLAFFGTSRDMYIKIGPKTRKVSPIAPEIYSFFVSPGELLEKTFFCKQNKALLVNTQPFKSACESDPEWALAAWFAGFENKEIYKTKEKKDITIASEGILRKEWLLPEENKAWQDLQ</sequence>
<gene>
    <name evidence="1" type="ORF">H0A61_02908</name>
</gene>